<reference evidence="2 3" key="1">
    <citation type="submission" date="2024-10" db="EMBL/GenBank/DDBJ databases">
        <title>The Natural Products Discovery Center: Release of the First 8490 Sequenced Strains for Exploring Actinobacteria Biosynthetic Diversity.</title>
        <authorList>
            <person name="Kalkreuter E."/>
            <person name="Kautsar S.A."/>
            <person name="Yang D."/>
            <person name="Bader C.D."/>
            <person name="Teijaro C.N."/>
            <person name="Fluegel L."/>
            <person name="Davis C.M."/>
            <person name="Simpson J.R."/>
            <person name="Lauterbach L."/>
            <person name="Steele A.D."/>
            <person name="Gui C."/>
            <person name="Meng S."/>
            <person name="Li G."/>
            <person name="Viehrig K."/>
            <person name="Ye F."/>
            <person name="Su P."/>
            <person name="Kiefer A.F."/>
            <person name="Nichols A."/>
            <person name="Cepeda A.J."/>
            <person name="Yan W."/>
            <person name="Fan B."/>
            <person name="Jiang Y."/>
            <person name="Adhikari A."/>
            <person name="Zheng C.-J."/>
            <person name="Schuster L."/>
            <person name="Cowan T.M."/>
            <person name="Smanski M.J."/>
            <person name="Chevrette M.G."/>
            <person name="De Carvalho L.P.S."/>
            <person name="Shen B."/>
        </authorList>
    </citation>
    <scope>NUCLEOTIDE SEQUENCE [LARGE SCALE GENOMIC DNA]</scope>
    <source>
        <strain evidence="2 3">NPDC019481</strain>
    </source>
</reference>
<protein>
    <submittedName>
        <fullName evidence="2">Recombinase family protein</fullName>
    </submittedName>
</protein>
<accession>A0ABW7XF37</accession>
<dbReference type="PANTHER" id="PTHR30461:SF23">
    <property type="entry name" value="DNA RECOMBINASE-RELATED"/>
    <property type="match status" value="1"/>
</dbReference>
<dbReference type="PANTHER" id="PTHR30461">
    <property type="entry name" value="DNA-INVERTASE FROM LAMBDOID PROPHAGE"/>
    <property type="match status" value="1"/>
</dbReference>
<gene>
    <name evidence="2" type="ORF">ACH47X_04345</name>
</gene>
<name>A0ABW7XF37_9MICO</name>
<sequence>MVTAAVYVRISQDRSGLQAGVLRQQEDCLDLAVRLGLEDPVVLVDNDVSAYDGGRRPGYDLLVDQIRAGVTTVVVWHVDRLYRQPRERTAPRS</sequence>
<dbReference type="CDD" id="cd00338">
    <property type="entry name" value="Ser_Recombinase"/>
    <property type="match status" value="1"/>
</dbReference>
<feature type="domain" description="Resolvase/invertase-type recombinase catalytic" evidence="1">
    <location>
        <begin position="3"/>
        <end position="93"/>
    </location>
</feature>
<dbReference type="Pfam" id="PF00239">
    <property type="entry name" value="Resolvase"/>
    <property type="match status" value="1"/>
</dbReference>
<dbReference type="InterPro" id="IPR050639">
    <property type="entry name" value="SSR_resolvase"/>
</dbReference>
<keyword evidence="3" id="KW-1185">Reference proteome</keyword>
<comment type="caution">
    <text evidence="2">The sequence shown here is derived from an EMBL/GenBank/DDBJ whole genome shotgun (WGS) entry which is preliminary data.</text>
</comment>
<dbReference type="PROSITE" id="PS51736">
    <property type="entry name" value="RECOMBINASES_3"/>
    <property type="match status" value="1"/>
</dbReference>
<evidence type="ECO:0000313" key="2">
    <source>
        <dbReference type="EMBL" id="MFI2486113.1"/>
    </source>
</evidence>
<organism evidence="2 3">
    <name type="scientific">Promicromonospora kroppenstedtii</name>
    <dbReference type="NCBI Taxonomy" id="440482"/>
    <lineage>
        <taxon>Bacteria</taxon>
        <taxon>Bacillati</taxon>
        <taxon>Actinomycetota</taxon>
        <taxon>Actinomycetes</taxon>
        <taxon>Micrococcales</taxon>
        <taxon>Promicromonosporaceae</taxon>
        <taxon>Promicromonospora</taxon>
    </lineage>
</organism>
<evidence type="ECO:0000313" key="3">
    <source>
        <dbReference type="Proteomes" id="UP001611580"/>
    </source>
</evidence>
<proteinExistence type="predicted"/>
<dbReference type="Proteomes" id="UP001611580">
    <property type="component" value="Unassembled WGS sequence"/>
</dbReference>
<dbReference type="SUPFAM" id="SSF53041">
    <property type="entry name" value="Resolvase-like"/>
    <property type="match status" value="1"/>
</dbReference>
<dbReference type="Gene3D" id="3.40.50.1390">
    <property type="entry name" value="Resolvase, N-terminal catalytic domain"/>
    <property type="match status" value="1"/>
</dbReference>
<dbReference type="RefSeq" id="WP_397401757.1">
    <property type="nucleotide sequence ID" value="NZ_JBIRYI010000002.1"/>
</dbReference>
<dbReference type="EMBL" id="JBIRYI010000002">
    <property type="protein sequence ID" value="MFI2486113.1"/>
    <property type="molecule type" value="Genomic_DNA"/>
</dbReference>
<dbReference type="InterPro" id="IPR036162">
    <property type="entry name" value="Resolvase-like_N_sf"/>
</dbReference>
<evidence type="ECO:0000259" key="1">
    <source>
        <dbReference type="PROSITE" id="PS51736"/>
    </source>
</evidence>
<dbReference type="InterPro" id="IPR006119">
    <property type="entry name" value="Resolv_N"/>
</dbReference>